<feature type="transmembrane region" description="Helical" evidence="2">
    <location>
        <begin position="27"/>
        <end position="45"/>
    </location>
</feature>
<proteinExistence type="predicted"/>
<dbReference type="EMBL" id="QRVK01000012">
    <property type="protein sequence ID" value="RGS43026.1"/>
    <property type="molecule type" value="Genomic_DNA"/>
</dbReference>
<organism evidence="3 4">
    <name type="scientific">Coprococcus eutactus</name>
    <dbReference type="NCBI Taxonomy" id="33043"/>
    <lineage>
        <taxon>Bacteria</taxon>
        <taxon>Bacillati</taxon>
        <taxon>Bacillota</taxon>
        <taxon>Clostridia</taxon>
        <taxon>Lachnospirales</taxon>
        <taxon>Lachnospiraceae</taxon>
        <taxon>Coprococcus</taxon>
    </lineage>
</organism>
<keyword evidence="2" id="KW-1133">Transmembrane helix</keyword>
<name>A0A412ISI2_9FIRM</name>
<dbReference type="OrthoDB" id="2061574at2"/>
<keyword evidence="2" id="KW-0812">Transmembrane</keyword>
<evidence type="ECO:0000313" key="4">
    <source>
        <dbReference type="Proteomes" id="UP000283295"/>
    </source>
</evidence>
<feature type="region of interest" description="Disordered" evidence="1">
    <location>
        <begin position="146"/>
        <end position="219"/>
    </location>
</feature>
<comment type="caution">
    <text evidence="3">The sequence shown here is derived from an EMBL/GenBank/DDBJ whole genome shotgun (WGS) entry which is preliminary data.</text>
</comment>
<sequence length="219" mass="24453">MDEKDIMEKVLEFKDKAHADNVRKIKAGIKCIFTVPACFLILLFFTGSSKIIFLVLWIASLFIIAAYLIHVEYSDYKIQEMVNSLQDSEDSIDSLIDIDSIYTKVTEPKKRLDNKLDNIITNVKSDTQARIDSLVQIQSDIHEHMAARKSSNVTQDSSSESDATEEDITEEDITERSTVDGSADEASSSDNITDEDNTTENVPANETAADTVSQEEKSS</sequence>
<evidence type="ECO:0000313" key="3">
    <source>
        <dbReference type="EMBL" id="RGS43026.1"/>
    </source>
</evidence>
<evidence type="ECO:0000256" key="1">
    <source>
        <dbReference type="SAM" id="MobiDB-lite"/>
    </source>
</evidence>
<gene>
    <name evidence="3" type="ORF">DWX94_06630</name>
</gene>
<feature type="compositionally biased region" description="Acidic residues" evidence="1">
    <location>
        <begin position="162"/>
        <end position="173"/>
    </location>
</feature>
<evidence type="ECO:0000256" key="2">
    <source>
        <dbReference type="SAM" id="Phobius"/>
    </source>
</evidence>
<protein>
    <submittedName>
        <fullName evidence="3">Uncharacterized protein</fullName>
    </submittedName>
</protein>
<reference evidence="3 4" key="1">
    <citation type="submission" date="2018-08" db="EMBL/GenBank/DDBJ databases">
        <title>A genome reference for cultivated species of the human gut microbiota.</title>
        <authorList>
            <person name="Zou Y."/>
            <person name="Xue W."/>
            <person name="Luo G."/>
        </authorList>
    </citation>
    <scope>NUCLEOTIDE SEQUENCE [LARGE SCALE GENOMIC DNA]</scope>
    <source>
        <strain evidence="3 4">AF22-21</strain>
    </source>
</reference>
<feature type="transmembrane region" description="Helical" evidence="2">
    <location>
        <begin position="51"/>
        <end position="69"/>
    </location>
</feature>
<dbReference type="AlphaFoldDB" id="A0A412ISI2"/>
<accession>A0A412ISI2</accession>
<keyword evidence="2" id="KW-0472">Membrane</keyword>
<dbReference type="Proteomes" id="UP000283295">
    <property type="component" value="Unassembled WGS sequence"/>
</dbReference>
<feature type="compositionally biased region" description="Polar residues" evidence="1">
    <location>
        <begin position="199"/>
        <end position="212"/>
    </location>
</feature>